<reference evidence="4" key="1">
    <citation type="journal article" date="2020" name="Stud. Mycol.">
        <title>101 Dothideomycetes genomes: a test case for predicting lifestyles and emergence of pathogens.</title>
        <authorList>
            <person name="Haridas S."/>
            <person name="Albert R."/>
            <person name="Binder M."/>
            <person name="Bloem J."/>
            <person name="Labutti K."/>
            <person name="Salamov A."/>
            <person name="Andreopoulos B."/>
            <person name="Baker S."/>
            <person name="Barry K."/>
            <person name="Bills G."/>
            <person name="Bluhm B."/>
            <person name="Cannon C."/>
            <person name="Castanera R."/>
            <person name="Culley D."/>
            <person name="Daum C."/>
            <person name="Ezra D."/>
            <person name="Gonzalez J."/>
            <person name="Henrissat B."/>
            <person name="Kuo A."/>
            <person name="Liang C."/>
            <person name="Lipzen A."/>
            <person name="Lutzoni F."/>
            <person name="Magnuson J."/>
            <person name="Mondo S."/>
            <person name="Nolan M."/>
            <person name="Ohm R."/>
            <person name="Pangilinan J."/>
            <person name="Park H.-J."/>
            <person name="Ramirez L."/>
            <person name="Alfaro M."/>
            <person name="Sun H."/>
            <person name="Tritt A."/>
            <person name="Yoshinaga Y."/>
            <person name="Zwiers L.-H."/>
            <person name="Turgeon B."/>
            <person name="Goodwin S."/>
            <person name="Spatafora J."/>
            <person name="Crous P."/>
            <person name="Grigoriev I."/>
        </authorList>
    </citation>
    <scope>NUCLEOTIDE SEQUENCE</scope>
    <source>
        <strain evidence="4">CBS 480.64</strain>
    </source>
</reference>
<keyword evidence="4" id="KW-0378">Hydrolase</keyword>
<dbReference type="GO" id="GO:0005975">
    <property type="term" value="P:carbohydrate metabolic process"/>
    <property type="evidence" value="ECO:0007669"/>
    <property type="project" value="InterPro"/>
</dbReference>
<dbReference type="InterPro" id="IPR000757">
    <property type="entry name" value="Beta-glucanase-like"/>
</dbReference>
<evidence type="ECO:0000256" key="2">
    <source>
        <dbReference type="SAM" id="SignalP"/>
    </source>
</evidence>
<evidence type="ECO:0000313" key="4">
    <source>
        <dbReference type="EMBL" id="KAF2862588.1"/>
    </source>
</evidence>
<gene>
    <name evidence="4" type="ORF">K470DRAFT_262809</name>
</gene>
<dbReference type="EMBL" id="MU005965">
    <property type="protein sequence ID" value="KAF2862588.1"/>
    <property type="molecule type" value="Genomic_DNA"/>
</dbReference>
<keyword evidence="2" id="KW-0732">Signal</keyword>
<sequence length="510" mass="56896">MKSPSFFLLAIGHATAAVVYDILNKDVVRALGQDARVGTPSTKITFGAKVSTNDPFVADKAVIAVRREGTENYDTGNQNRYSFGTQEKTFTASATFPEGHYTFWFAYLKDGVWHESDKRAFTISNNPLPDVPLDPVAPSEPGSDVLKFVGSDTCSTFANQAVRFDARLSSPTPITLDTHSTPRYENYAMPYLSFIVRSKDSCDSQDCKFDTDTHLMIPAVIDSDTRLNATGYFPAGEYTYWVGYESGGTWHNLGSARNFTVAPAPVVPVPGAGNSAWKELRSAWDDFTGDWSKWEDLSVHGYDFTGQLGYKKSNIAFKNGNLVLTARKETVSNTKDGTKSYSAAGVQSLFDIPGQPSYVEVRAKVLDENANVLSAIWMQTFPVVADKNPNPEVDIQETFDYSNLISTLHTWPKPQLREDDHDLVTSAKSPTGVVDTSLAFHTYGFERRDGWLRFYFDRKLMWYVKPNIASFATMPRRLLLSLEGHLGAPNDQFLPADYLIDYVHTYTYKV</sequence>
<dbReference type="Gene3D" id="2.60.120.200">
    <property type="match status" value="1"/>
</dbReference>
<keyword evidence="5" id="KW-1185">Reference proteome</keyword>
<dbReference type="PANTHER" id="PTHR10963:SF55">
    <property type="entry name" value="GLYCOSIDE HYDROLASE FAMILY 16 PROTEIN"/>
    <property type="match status" value="1"/>
</dbReference>
<evidence type="ECO:0000256" key="1">
    <source>
        <dbReference type="ARBA" id="ARBA00006865"/>
    </source>
</evidence>
<organism evidence="4 5">
    <name type="scientific">Piedraia hortae CBS 480.64</name>
    <dbReference type="NCBI Taxonomy" id="1314780"/>
    <lineage>
        <taxon>Eukaryota</taxon>
        <taxon>Fungi</taxon>
        <taxon>Dikarya</taxon>
        <taxon>Ascomycota</taxon>
        <taxon>Pezizomycotina</taxon>
        <taxon>Dothideomycetes</taxon>
        <taxon>Dothideomycetidae</taxon>
        <taxon>Capnodiales</taxon>
        <taxon>Piedraiaceae</taxon>
        <taxon>Piedraia</taxon>
    </lineage>
</organism>
<dbReference type="Proteomes" id="UP000799421">
    <property type="component" value="Unassembled WGS sequence"/>
</dbReference>
<name>A0A6A7C7E6_9PEZI</name>
<dbReference type="InterPro" id="IPR050546">
    <property type="entry name" value="Glycosyl_Hydrlase_16"/>
</dbReference>
<evidence type="ECO:0000313" key="5">
    <source>
        <dbReference type="Proteomes" id="UP000799421"/>
    </source>
</evidence>
<accession>A0A6A7C7E6</accession>
<protein>
    <submittedName>
        <fullName evidence="4">Glycoside hydrolase family 16 protein</fullName>
    </submittedName>
</protein>
<evidence type="ECO:0000259" key="3">
    <source>
        <dbReference type="PROSITE" id="PS51762"/>
    </source>
</evidence>
<proteinExistence type="inferred from homology"/>
<dbReference type="PROSITE" id="PS51762">
    <property type="entry name" value="GH16_2"/>
    <property type="match status" value="1"/>
</dbReference>
<feature type="chain" id="PRO_5025646874" evidence="2">
    <location>
        <begin position="17"/>
        <end position="510"/>
    </location>
</feature>
<feature type="signal peptide" evidence="2">
    <location>
        <begin position="1"/>
        <end position="16"/>
    </location>
</feature>
<dbReference type="GO" id="GO:0004553">
    <property type="term" value="F:hydrolase activity, hydrolyzing O-glycosyl compounds"/>
    <property type="evidence" value="ECO:0007669"/>
    <property type="project" value="InterPro"/>
</dbReference>
<dbReference type="InterPro" id="IPR013320">
    <property type="entry name" value="ConA-like_dom_sf"/>
</dbReference>
<dbReference type="AlphaFoldDB" id="A0A6A7C7E6"/>
<dbReference type="PANTHER" id="PTHR10963">
    <property type="entry name" value="GLYCOSYL HYDROLASE-RELATED"/>
    <property type="match status" value="1"/>
</dbReference>
<feature type="domain" description="GH16" evidence="3">
    <location>
        <begin position="262"/>
        <end position="510"/>
    </location>
</feature>
<dbReference type="SUPFAM" id="SSF49899">
    <property type="entry name" value="Concanavalin A-like lectins/glucanases"/>
    <property type="match status" value="1"/>
</dbReference>
<comment type="similarity">
    <text evidence="1">Belongs to the glycosyl hydrolase 16 family.</text>
</comment>